<accession>A0ABY8VVD8</accession>
<gene>
    <name evidence="2" type="ORF">PT015_22005</name>
</gene>
<keyword evidence="3" id="KW-1185">Reference proteome</keyword>
<evidence type="ECO:0000313" key="2">
    <source>
        <dbReference type="EMBL" id="WIM87482.1"/>
    </source>
</evidence>
<keyword evidence="1" id="KW-0732">Signal</keyword>
<name>A0ABY8VVD8_9MYCO</name>
<dbReference type="Proteomes" id="UP001236585">
    <property type="component" value="Chromosome"/>
</dbReference>
<sequence>MSWAVLIAIGALLAAFHSWRTEQPAPSNEAAPPVQPTLTMPVWLGQSQQSIDGLVTARNNIAAAASRQDIPATGAACRIAGDAVAQLREHMPSPEPAVNLLLQQAISSYTLGLPDCISASHNIDGEGMQRAASFISYGDKSMQSALDLLGAETDGPPNGLGVLIV</sequence>
<organism evidence="2 3">
    <name type="scientific">Candidatus Mycobacterium wuenschmannii</name>
    <dbReference type="NCBI Taxonomy" id="3027808"/>
    <lineage>
        <taxon>Bacteria</taxon>
        <taxon>Bacillati</taxon>
        <taxon>Actinomycetota</taxon>
        <taxon>Actinomycetes</taxon>
        <taxon>Mycobacteriales</taxon>
        <taxon>Mycobacteriaceae</taxon>
        <taxon>Mycobacterium</taxon>
    </lineage>
</organism>
<dbReference type="EMBL" id="CP126981">
    <property type="protein sequence ID" value="WIM87482.1"/>
    <property type="molecule type" value="Genomic_DNA"/>
</dbReference>
<feature type="chain" id="PRO_5046959531" evidence="1">
    <location>
        <begin position="21"/>
        <end position="165"/>
    </location>
</feature>
<evidence type="ECO:0000313" key="3">
    <source>
        <dbReference type="Proteomes" id="UP001236585"/>
    </source>
</evidence>
<dbReference type="RefSeq" id="WP_285187198.1">
    <property type="nucleotide sequence ID" value="NZ_CP126981.1"/>
</dbReference>
<evidence type="ECO:0000256" key="1">
    <source>
        <dbReference type="SAM" id="SignalP"/>
    </source>
</evidence>
<feature type="signal peptide" evidence="1">
    <location>
        <begin position="1"/>
        <end position="20"/>
    </location>
</feature>
<proteinExistence type="predicted"/>
<protein>
    <submittedName>
        <fullName evidence="2">Uncharacterized protein</fullName>
    </submittedName>
</protein>
<reference evidence="2 3" key="1">
    <citation type="journal article" date="2023" name="Microbiol. Resour. Announc.">
        <title>Complete Genome Sequence of Mycobacterium wuenschmanii, a novel Nontuberculous Mycobacterium Isolated from a captive population of Amazon Milk Frogs.</title>
        <authorList>
            <person name="Hicks J."/>
            <person name="Zeineldin M."/>
            <person name="Ward H."/>
            <person name="Wuenschmann A."/>
            <person name="Camp P."/>
            <person name="Farrell D."/>
            <person name="Lehman K."/>
            <person name="Thacker T."/>
            <person name="Cuthbert E."/>
        </authorList>
    </citation>
    <scope>NUCLEOTIDE SEQUENCE [LARGE SCALE GENOMIC DNA]</scope>
    <source>
        <strain evidence="2 3">Wuenschmanii</strain>
    </source>
</reference>